<reference evidence="15" key="1">
    <citation type="submission" date="2022-03" db="EMBL/GenBank/DDBJ databases">
        <authorList>
            <person name="Legras J.-L."/>
            <person name="Devillers H."/>
            <person name="Grondin C."/>
        </authorList>
    </citation>
    <scope>NUCLEOTIDE SEQUENCE</scope>
    <source>
        <strain evidence="15">CLIB 1423</strain>
    </source>
</reference>
<dbReference type="SUPFAM" id="SSF103506">
    <property type="entry name" value="Mitochondrial carrier"/>
    <property type="match status" value="1"/>
</dbReference>
<gene>
    <name evidence="15" type="ORF">CLIB1423_36S00144</name>
</gene>
<evidence type="ECO:0000256" key="12">
    <source>
        <dbReference type="PROSITE-ProRule" id="PRU00282"/>
    </source>
</evidence>
<dbReference type="AlphaFoldDB" id="A0A9P0W1Q0"/>
<dbReference type="EMBL" id="CAKXYY010000036">
    <property type="protein sequence ID" value="CAH2355844.1"/>
    <property type="molecule type" value="Genomic_DNA"/>
</dbReference>
<keyword evidence="10" id="KW-0496">Mitochondrion</keyword>
<keyword evidence="5 13" id="KW-0813">Transport</keyword>
<dbReference type="InterPro" id="IPR018108">
    <property type="entry name" value="MCP_transmembrane"/>
</dbReference>
<keyword evidence="16" id="KW-1185">Reference proteome</keyword>
<evidence type="ECO:0000256" key="3">
    <source>
        <dbReference type="ARBA" id="ARBA00006375"/>
    </source>
</evidence>
<evidence type="ECO:0000256" key="8">
    <source>
        <dbReference type="ARBA" id="ARBA00022792"/>
    </source>
</evidence>
<evidence type="ECO:0000256" key="10">
    <source>
        <dbReference type="ARBA" id="ARBA00023128"/>
    </source>
</evidence>
<dbReference type="PANTHER" id="PTHR45928">
    <property type="entry name" value="RE38146P"/>
    <property type="match status" value="1"/>
</dbReference>
<protein>
    <recommendedName>
        <fullName evidence="4">Mitochondrial thiamine pyrophosphate carrier 1</fullName>
    </recommendedName>
</protein>
<evidence type="ECO:0000256" key="14">
    <source>
        <dbReference type="SAM" id="Phobius"/>
    </source>
</evidence>
<accession>A0A9P0W1Q0</accession>
<keyword evidence="6 12" id="KW-0812">Transmembrane</keyword>
<feature type="transmembrane region" description="Helical" evidence="14">
    <location>
        <begin position="132"/>
        <end position="154"/>
    </location>
</feature>
<evidence type="ECO:0000256" key="13">
    <source>
        <dbReference type="RuleBase" id="RU000488"/>
    </source>
</evidence>
<evidence type="ECO:0000256" key="7">
    <source>
        <dbReference type="ARBA" id="ARBA00022737"/>
    </source>
</evidence>
<comment type="subcellular location">
    <subcellularLocation>
        <location evidence="2">Mitochondrion inner membrane</location>
        <topology evidence="2">Multi-pass membrane protein</topology>
    </subcellularLocation>
</comment>
<evidence type="ECO:0000256" key="4">
    <source>
        <dbReference type="ARBA" id="ARBA00021935"/>
    </source>
</evidence>
<proteinExistence type="inferred from homology"/>
<keyword evidence="7" id="KW-0677">Repeat</keyword>
<dbReference type="PROSITE" id="PS51257">
    <property type="entry name" value="PROKAR_LIPOPROTEIN"/>
    <property type="match status" value="1"/>
</dbReference>
<evidence type="ECO:0000313" key="16">
    <source>
        <dbReference type="Proteomes" id="UP000837801"/>
    </source>
</evidence>
<comment type="caution">
    <text evidence="15">The sequence shown here is derived from an EMBL/GenBank/DDBJ whole genome shotgun (WGS) entry which is preliminary data.</text>
</comment>
<dbReference type="InterPro" id="IPR051508">
    <property type="entry name" value="Mito_Carrier_Antiporter"/>
</dbReference>
<evidence type="ECO:0000256" key="2">
    <source>
        <dbReference type="ARBA" id="ARBA00004448"/>
    </source>
</evidence>
<comment type="similarity">
    <text evidence="3 13">Belongs to the mitochondrial carrier (TC 2.A.29) family.</text>
</comment>
<dbReference type="GO" id="GO:0005743">
    <property type="term" value="C:mitochondrial inner membrane"/>
    <property type="evidence" value="ECO:0007669"/>
    <property type="project" value="UniProtKB-SubCell"/>
</dbReference>
<evidence type="ECO:0000313" key="15">
    <source>
        <dbReference type="EMBL" id="CAH2355844.1"/>
    </source>
</evidence>
<comment type="function">
    <text evidence="1">Mitochondrial transporter that mediates uptake of thiamine pyrophosphate (ThPP) into mitochondria.</text>
</comment>
<feature type="repeat" description="Solcar" evidence="12">
    <location>
        <begin position="239"/>
        <end position="324"/>
    </location>
</feature>
<dbReference type="InterPro" id="IPR023395">
    <property type="entry name" value="MCP_dom_sf"/>
</dbReference>
<keyword evidence="9 14" id="KW-1133">Transmembrane helix</keyword>
<sequence length="335" mass="36763">MTEQNSKKPVNAAANISTLGGFLAGSLAACGAVTFTNPIELIKTRMQLQGELSKSDKKMPKLYKNPAQAFVVIFKNEGIRGLQQGLTCAYLNQIALNGCRLGLYEPSRYYFTKFFDSSNFDEASGPKSQRMLINVCAGTFTGMVGAVMANPFFLIKTRMQSYSSAAATSKLAGINIGQQTFYHSTWHGLKSIYKLEGVKGLFRGVSAAMVRTGSGASVQLPVYNLTKQYLLDNNLVKDGSLSLHFFASSTAGLAVAIFMNPGDVILTRVYNQKGDLYKGMVDCFVKTVRAEGVMSLYKGFWAQLLRIGPHSILTLMFMEHSMKFVSTIEKKLIFN</sequence>
<keyword evidence="8" id="KW-0999">Mitochondrion inner membrane</keyword>
<dbReference type="Gene3D" id="1.50.40.10">
    <property type="entry name" value="Mitochondrial carrier domain"/>
    <property type="match status" value="1"/>
</dbReference>
<keyword evidence="11 12" id="KW-0472">Membrane</keyword>
<organism evidence="15 16">
    <name type="scientific">[Candida] railenensis</name>
    <dbReference type="NCBI Taxonomy" id="45579"/>
    <lineage>
        <taxon>Eukaryota</taxon>
        <taxon>Fungi</taxon>
        <taxon>Dikarya</taxon>
        <taxon>Ascomycota</taxon>
        <taxon>Saccharomycotina</taxon>
        <taxon>Pichiomycetes</taxon>
        <taxon>Debaryomycetaceae</taxon>
        <taxon>Kurtzmaniella</taxon>
    </lineage>
</organism>
<dbReference type="OrthoDB" id="6703404at2759"/>
<feature type="repeat" description="Solcar" evidence="12">
    <location>
        <begin position="129"/>
        <end position="229"/>
    </location>
</feature>
<evidence type="ECO:0000256" key="6">
    <source>
        <dbReference type="ARBA" id="ARBA00022692"/>
    </source>
</evidence>
<evidence type="ECO:0000256" key="11">
    <source>
        <dbReference type="ARBA" id="ARBA00023136"/>
    </source>
</evidence>
<evidence type="ECO:0000256" key="5">
    <source>
        <dbReference type="ARBA" id="ARBA00022448"/>
    </source>
</evidence>
<feature type="repeat" description="Solcar" evidence="12">
    <location>
        <begin position="16"/>
        <end position="110"/>
    </location>
</feature>
<feature type="transmembrane region" description="Helical" evidence="14">
    <location>
        <begin position="12"/>
        <end position="36"/>
    </location>
</feature>
<dbReference type="Pfam" id="PF00153">
    <property type="entry name" value="Mito_carr"/>
    <property type="match status" value="3"/>
</dbReference>
<evidence type="ECO:0000256" key="9">
    <source>
        <dbReference type="ARBA" id="ARBA00022989"/>
    </source>
</evidence>
<evidence type="ECO:0000256" key="1">
    <source>
        <dbReference type="ARBA" id="ARBA00002238"/>
    </source>
</evidence>
<dbReference type="Proteomes" id="UP000837801">
    <property type="component" value="Unassembled WGS sequence"/>
</dbReference>
<dbReference type="PANTHER" id="PTHR45928:SF1">
    <property type="entry name" value="RE38146P"/>
    <property type="match status" value="1"/>
</dbReference>
<name>A0A9P0W1Q0_9ASCO</name>
<dbReference type="PROSITE" id="PS50920">
    <property type="entry name" value="SOLCAR"/>
    <property type="match status" value="3"/>
</dbReference>